<evidence type="ECO:0000256" key="1">
    <source>
        <dbReference type="ARBA" id="ARBA00022679"/>
    </source>
</evidence>
<protein>
    <submittedName>
        <fullName evidence="7">Tetratricopeptide repeat protein 29-like</fullName>
    </submittedName>
</protein>
<keyword evidence="2" id="KW-0325">Glycoprotein</keyword>
<keyword evidence="5" id="KW-0812">Transmembrane</keyword>
<sequence length="357" mass="42124">MYYHFRNRTIILFVLLVLLVLLCIYLELIYYSGNYTSKIIPLYGNCPADIPPYPNYRYFYKNADNREKECNHIQLQRSSTTERECPDLFIIGARKGGTTSLYQYISQHRGFMGQGLDKNASAGEIHYFSFTFLERSWKDYIDKFSAQRGKKTGESSVSYLTSCMAPYRLRALCGTKPIIVVLLREPVGRMLSTYVMRYHIQANKKESLAEYVNEGVKRDISRWKYLLEEEKILASQLLNQSSFCLFKPARSQIYEGLYSLHLNRWFKYFPRENFLIWRSDEFKDNTSYFLSELIAKLGLQEMNEDELNKITSVYYNSIEYNSTGLARREDMEYLKELYTPFNQQLTDMMAGGYSWQN</sequence>
<evidence type="ECO:0000256" key="3">
    <source>
        <dbReference type="PIRSR" id="PIRSR637359-1"/>
    </source>
</evidence>
<evidence type="ECO:0000259" key="6">
    <source>
        <dbReference type="Pfam" id="PF00685"/>
    </source>
</evidence>
<name>A0AAV7KAA3_9METZ</name>
<feature type="binding site" evidence="4">
    <location>
        <position position="192"/>
    </location>
    <ligand>
        <name>3'-phosphoadenylyl sulfate</name>
        <dbReference type="ChEBI" id="CHEBI:58339"/>
    </ligand>
</feature>
<keyword evidence="1" id="KW-0808">Transferase</keyword>
<dbReference type="InterPro" id="IPR027417">
    <property type="entry name" value="P-loop_NTPase"/>
</dbReference>
<dbReference type="InterPro" id="IPR037359">
    <property type="entry name" value="NST/OST"/>
</dbReference>
<dbReference type="Pfam" id="PF00685">
    <property type="entry name" value="Sulfotransfer_1"/>
    <property type="match status" value="1"/>
</dbReference>
<reference evidence="7 8" key="1">
    <citation type="journal article" date="2023" name="BMC Biol.">
        <title>The compact genome of the sponge Oopsacas minuta (Hexactinellida) is lacking key metazoan core genes.</title>
        <authorList>
            <person name="Santini S."/>
            <person name="Schenkelaars Q."/>
            <person name="Jourda C."/>
            <person name="Duchesne M."/>
            <person name="Belahbib H."/>
            <person name="Rocher C."/>
            <person name="Selva M."/>
            <person name="Riesgo A."/>
            <person name="Vervoort M."/>
            <person name="Leys S.P."/>
            <person name="Kodjabachian L."/>
            <person name="Le Bivic A."/>
            <person name="Borchiellini C."/>
            <person name="Claverie J.M."/>
            <person name="Renard E."/>
        </authorList>
    </citation>
    <scope>NUCLEOTIDE SEQUENCE [LARGE SCALE GENOMIC DNA]</scope>
    <source>
        <strain evidence="7">SPO-2</strain>
    </source>
</reference>
<dbReference type="PANTHER" id="PTHR10605:SF56">
    <property type="entry name" value="BIFUNCTIONAL HEPARAN SULFATE N-DEACETYLASE_N-SULFOTRANSFERASE"/>
    <property type="match status" value="1"/>
</dbReference>
<keyword evidence="8" id="KW-1185">Reference proteome</keyword>
<dbReference type="PANTHER" id="PTHR10605">
    <property type="entry name" value="HEPARAN SULFATE SULFOTRANSFERASE"/>
    <property type="match status" value="1"/>
</dbReference>
<evidence type="ECO:0000256" key="4">
    <source>
        <dbReference type="PIRSR" id="PIRSR637359-2"/>
    </source>
</evidence>
<gene>
    <name evidence="7" type="ORF">LOD99_494</name>
</gene>
<feature type="domain" description="Sulfotransferase" evidence="6">
    <location>
        <begin position="86"/>
        <end position="310"/>
    </location>
</feature>
<dbReference type="InterPro" id="IPR000863">
    <property type="entry name" value="Sulfotransferase_dom"/>
</dbReference>
<dbReference type="AlphaFoldDB" id="A0AAV7KAA3"/>
<feature type="transmembrane region" description="Helical" evidence="5">
    <location>
        <begin position="12"/>
        <end position="31"/>
    </location>
</feature>
<feature type="active site" description="For sulfotransferase activity" evidence="3">
    <location>
        <position position="95"/>
    </location>
</feature>
<dbReference type="GO" id="GO:0008146">
    <property type="term" value="F:sulfotransferase activity"/>
    <property type="evidence" value="ECO:0007669"/>
    <property type="project" value="InterPro"/>
</dbReference>
<keyword evidence="5" id="KW-1133">Transmembrane helix</keyword>
<dbReference type="EMBL" id="JAKMXF010000111">
    <property type="protein sequence ID" value="KAI6657750.1"/>
    <property type="molecule type" value="Genomic_DNA"/>
</dbReference>
<dbReference type="Gene3D" id="3.40.50.300">
    <property type="entry name" value="P-loop containing nucleotide triphosphate hydrolases"/>
    <property type="match status" value="1"/>
</dbReference>
<proteinExistence type="predicted"/>
<evidence type="ECO:0000256" key="2">
    <source>
        <dbReference type="ARBA" id="ARBA00023180"/>
    </source>
</evidence>
<organism evidence="7 8">
    <name type="scientific">Oopsacas minuta</name>
    <dbReference type="NCBI Taxonomy" id="111878"/>
    <lineage>
        <taxon>Eukaryota</taxon>
        <taxon>Metazoa</taxon>
        <taxon>Porifera</taxon>
        <taxon>Hexactinellida</taxon>
        <taxon>Hexasterophora</taxon>
        <taxon>Lyssacinosida</taxon>
        <taxon>Leucopsacidae</taxon>
        <taxon>Oopsacas</taxon>
    </lineage>
</organism>
<feature type="binding site" evidence="4">
    <location>
        <position position="184"/>
    </location>
    <ligand>
        <name>3'-phosphoadenylyl sulfate</name>
        <dbReference type="ChEBI" id="CHEBI:58339"/>
    </ligand>
</feature>
<keyword evidence="5" id="KW-0472">Membrane</keyword>
<evidence type="ECO:0000313" key="8">
    <source>
        <dbReference type="Proteomes" id="UP001165289"/>
    </source>
</evidence>
<accession>A0AAV7KAA3</accession>
<evidence type="ECO:0000313" key="7">
    <source>
        <dbReference type="EMBL" id="KAI6657750.1"/>
    </source>
</evidence>
<dbReference type="Proteomes" id="UP001165289">
    <property type="component" value="Unassembled WGS sequence"/>
</dbReference>
<dbReference type="SUPFAM" id="SSF52540">
    <property type="entry name" value="P-loop containing nucleoside triphosphate hydrolases"/>
    <property type="match status" value="1"/>
</dbReference>
<comment type="caution">
    <text evidence="7">The sequence shown here is derived from an EMBL/GenBank/DDBJ whole genome shotgun (WGS) entry which is preliminary data.</text>
</comment>
<evidence type="ECO:0000256" key="5">
    <source>
        <dbReference type="SAM" id="Phobius"/>
    </source>
</evidence>